<evidence type="ECO:0000313" key="1">
    <source>
        <dbReference type="EMBL" id="CAJ0592314.1"/>
    </source>
</evidence>
<protein>
    <submittedName>
        <fullName evidence="1">Uncharacterized protein</fullName>
    </submittedName>
</protein>
<dbReference type="AlphaFoldDB" id="A0AA36GF98"/>
<gene>
    <name evidence="1" type="ORF">CYNAS_LOCUS4297</name>
</gene>
<evidence type="ECO:0000313" key="2">
    <source>
        <dbReference type="Proteomes" id="UP001176961"/>
    </source>
</evidence>
<dbReference type="Proteomes" id="UP001176961">
    <property type="component" value="Unassembled WGS sequence"/>
</dbReference>
<accession>A0AA36GF98</accession>
<reference evidence="1" key="1">
    <citation type="submission" date="2023-07" db="EMBL/GenBank/DDBJ databases">
        <authorList>
            <consortium name="CYATHOMIX"/>
        </authorList>
    </citation>
    <scope>NUCLEOTIDE SEQUENCE</scope>
    <source>
        <strain evidence="1">N/A</strain>
    </source>
</reference>
<keyword evidence="2" id="KW-1185">Reference proteome</keyword>
<name>A0AA36GF98_CYLNA</name>
<comment type="caution">
    <text evidence="1">The sequence shown here is derived from an EMBL/GenBank/DDBJ whole genome shotgun (WGS) entry which is preliminary data.</text>
</comment>
<organism evidence="1 2">
    <name type="scientific">Cylicocyclus nassatus</name>
    <name type="common">Nematode worm</name>
    <dbReference type="NCBI Taxonomy" id="53992"/>
    <lineage>
        <taxon>Eukaryota</taxon>
        <taxon>Metazoa</taxon>
        <taxon>Ecdysozoa</taxon>
        <taxon>Nematoda</taxon>
        <taxon>Chromadorea</taxon>
        <taxon>Rhabditida</taxon>
        <taxon>Rhabditina</taxon>
        <taxon>Rhabditomorpha</taxon>
        <taxon>Strongyloidea</taxon>
        <taxon>Strongylidae</taxon>
        <taxon>Cylicocyclus</taxon>
    </lineage>
</organism>
<dbReference type="EMBL" id="CATQJL010000067">
    <property type="protein sequence ID" value="CAJ0592314.1"/>
    <property type="molecule type" value="Genomic_DNA"/>
</dbReference>
<proteinExistence type="predicted"/>
<sequence>MRITSIVLKTVFFHDENYNYKPSAQQYDYLFAWFPEIFTDEDSKLSQTRLNWKRVEYAIKECEIETGHAPAFVHRAFLRRVFSLIGAKIIDVSIEENGDTSVVFDYYGKFLQAECVEEPGILPGEDSRLKLYLWTSVNEKIDCTGTDIREAVEKYIANGEFTKIKSRSLKIGMKHLNTIQTKWRPRYLRIENIYTGKSGKLIQPAIVLINQKKEPVAVMTPGEDCDACMERSREFAEELGVNYAFSTNLEIYKLHDFAKDKDTEGPFDELPPHEWVWNWDQTVKEKAAKKNNPKARFNPAEMAIEELLAKLEEKNKRRAEHDLPPLNLMEYMKSKGYRTGEVNADWPETTKGDK</sequence>